<proteinExistence type="predicted"/>
<evidence type="ECO:0000313" key="3">
    <source>
        <dbReference type="Proteomes" id="UP000176445"/>
    </source>
</evidence>
<sequence>MLTRIRIRQANDYVKRISERIIDVLADLIIVGVMLLFRLLRWLITVALPRGIAAIATFVLRLLGTSAVTSGVVVISIMLSAVLYWHVGRPYFDREPVRIVERFDRQLQSGQQVVGKEERLRINLSCAAWGAADDMRDPQDRLAAAVTIVNVATDKGQKVEREENGKKFTEVFVDTCAVFQSFETLAVPGESFTIPRSEWSVKSALRWAGVSPQAAHDETEELLRKYMQDPKPFLKERPWLPDSRRYIRAAWKLSPWPRVDKGGMRKVMCRLHGQPDVEPEFFRLKKDPKEVCPP</sequence>
<dbReference type="Proteomes" id="UP000176445">
    <property type="component" value="Unassembled WGS sequence"/>
</dbReference>
<keyword evidence="1" id="KW-0812">Transmembrane</keyword>
<accession>A0A1F6CPJ1</accession>
<comment type="caution">
    <text evidence="2">The sequence shown here is derived from an EMBL/GenBank/DDBJ whole genome shotgun (WGS) entry which is preliminary data.</text>
</comment>
<gene>
    <name evidence="2" type="ORF">A2704_02800</name>
</gene>
<protein>
    <submittedName>
        <fullName evidence="2">Uncharacterized protein</fullName>
    </submittedName>
</protein>
<name>A0A1F6CPJ1_9BACT</name>
<keyword evidence="1" id="KW-1133">Transmembrane helix</keyword>
<evidence type="ECO:0000256" key="1">
    <source>
        <dbReference type="SAM" id="Phobius"/>
    </source>
</evidence>
<evidence type="ECO:0000313" key="2">
    <source>
        <dbReference type="EMBL" id="OGG51075.1"/>
    </source>
</evidence>
<feature type="transmembrane region" description="Helical" evidence="1">
    <location>
        <begin position="21"/>
        <end position="40"/>
    </location>
</feature>
<dbReference type="AlphaFoldDB" id="A0A1F6CPJ1"/>
<reference evidence="2 3" key="1">
    <citation type="journal article" date="2016" name="Nat. Commun.">
        <title>Thousands of microbial genomes shed light on interconnected biogeochemical processes in an aquifer system.</title>
        <authorList>
            <person name="Anantharaman K."/>
            <person name="Brown C.T."/>
            <person name="Hug L.A."/>
            <person name="Sharon I."/>
            <person name="Castelle C.J."/>
            <person name="Probst A.J."/>
            <person name="Thomas B.C."/>
            <person name="Singh A."/>
            <person name="Wilkins M.J."/>
            <person name="Karaoz U."/>
            <person name="Brodie E.L."/>
            <person name="Williams K.H."/>
            <person name="Hubbard S.S."/>
            <person name="Banfield J.F."/>
        </authorList>
    </citation>
    <scope>NUCLEOTIDE SEQUENCE [LARGE SCALE GENOMIC DNA]</scope>
</reference>
<organism evidence="2 3">
    <name type="scientific">Candidatus Kaiserbacteria bacterium RIFCSPHIGHO2_01_FULL_54_36b</name>
    <dbReference type="NCBI Taxonomy" id="1798483"/>
    <lineage>
        <taxon>Bacteria</taxon>
        <taxon>Candidatus Kaiseribacteriota</taxon>
    </lineage>
</organism>
<keyword evidence="1" id="KW-0472">Membrane</keyword>
<dbReference type="EMBL" id="MFKW01000039">
    <property type="protein sequence ID" value="OGG51075.1"/>
    <property type="molecule type" value="Genomic_DNA"/>
</dbReference>
<feature type="transmembrane region" description="Helical" evidence="1">
    <location>
        <begin position="52"/>
        <end position="85"/>
    </location>
</feature>